<protein>
    <submittedName>
        <fullName evidence="2">Cyanoexosortase B system-associated protein</fullName>
    </submittedName>
</protein>
<reference evidence="2 3" key="1">
    <citation type="journal article" date="2018" name="ACS Chem. Biol.">
        <title>Ketoreductase domain dysfunction expands chemodiversity: malyngamide biosynthesis in the cyanobacterium Okeania hirsuta.</title>
        <authorList>
            <person name="Moss N.A."/>
            <person name="Leao T."/>
            <person name="Rankin M."/>
            <person name="McCullough T.M."/>
            <person name="Qu P."/>
            <person name="Korobeynikov A."/>
            <person name="Smith J.L."/>
            <person name="Gerwick L."/>
            <person name="Gerwick W.H."/>
        </authorList>
    </citation>
    <scope>NUCLEOTIDE SEQUENCE [LARGE SCALE GENOMIC DNA]</scope>
    <source>
        <strain evidence="2 3">PAB10Feb10-1</strain>
    </source>
</reference>
<evidence type="ECO:0000313" key="3">
    <source>
        <dbReference type="Proteomes" id="UP000269154"/>
    </source>
</evidence>
<feature type="transmembrane region" description="Helical" evidence="1">
    <location>
        <begin position="12"/>
        <end position="36"/>
    </location>
</feature>
<dbReference type="RefSeq" id="WP_124144564.1">
    <property type="nucleotide sequence ID" value="NZ_CAWOKI010000025.1"/>
</dbReference>
<accession>A0A3N6RK54</accession>
<sequence length="240" mass="27664">MVYSLKNLQKYQFPQIVLLVFLLIILVVGTLPGYVAGKWSWENTAKITNLKSLKQIRKDGLTIPDLTTTSHQEITIADHKWLLQKIDYENKSVTLLLLTQNGQKDQPQVEWMDINGYYRWKTDSYKRVSFTSQTPDGDSITDSGKQNKSDIEARFFRSWTNKQTYAVMQWYAWPGGGSPKPGDWFWTDRLAMVSRNRVPWVAVNILFPIEPLGDIDPYLPQLTSIGQKIQASLLTKEAFK</sequence>
<organism evidence="2 3">
    <name type="scientific">Okeania hirsuta</name>
    <dbReference type="NCBI Taxonomy" id="1458930"/>
    <lineage>
        <taxon>Bacteria</taxon>
        <taxon>Bacillati</taxon>
        <taxon>Cyanobacteriota</taxon>
        <taxon>Cyanophyceae</taxon>
        <taxon>Oscillatoriophycideae</taxon>
        <taxon>Oscillatoriales</taxon>
        <taxon>Microcoleaceae</taxon>
        <taxon>Okeania</taxon>
    </lineage>
</organism>
<name>A0A3N6RK54_9CYAN</name>
<keyword evidence="1" id="KW-1133">Transmembrane helix</keyword>
<dbReference type="EMBL" id="RCBY01000127">
    <property type="protein sequence ID" value="RQH35542.1"/>
    <property type="molecule type" value="Genomic_DNA"/>
</dbReference>
<dbReference type="AlphaFoldDB" id="A0A3N6RK54"/>
<keyword evidence="1" id="KW-0472">Membrane</keyword>
<evidence type="ECO:0000256" key="1">
    <source>
        <dbReference type="SAM" id="Phobius"/>
    </source>
</evidence>
<dbReference type="OrthoDB" id="462409at2"/>
<gene>
    <name evidence="2" type="ORF">D5R40_20105</name>
</gene>
<comment type="caution">
    <text evidence="2">The sequence shown here is derived from an EMBL/GenBank/DDBJ whole genome shotgun (WGS) entry which is preliminary data.</text>
</comment>
<keyword evidence="3" id="KW-1185">Reference proteome</keyword>
<dbReference type="Proteomes" id="UP000269154">
    <property type="component" value="Unassembled WGS sequence"/>
</dbReference>
<evidence type="ECO:0000313" key="2">
    <source>
        <dbReference type="EMBL" id="RQH35542.1"/>
    </source>
</evidence>
<dbReference type="NCBIfam" id="TIGR04533">
    <property type="entry name" value="cyanosortB_assc"/>
    <property type="match status" value="1"/>
</dbReference>
<keyword evidence="1" id="KW-0812">Transmembrane</keyword>
<dbReference type="InterPro" id="IPR030917">
    <property type="entry name" value="Cyanoexo_CrtB_assoc"/>
</dbReference>
<proteinExistence type="predicted"/>